<dbReference type="Proteomes" id="UP001195914">
    <property type="component" value="Unassembled WGS sequence"/>
</dbReference>
<name>A0AAD9LE00_BABDI</name>
<evidence type="ECO:0000313" key="3">
    <source>
        <dbReference type="Proteomes" id="UP001195914"/>
    </source>
</evidence>
<protein>
    <submittedName>
        <fullName evidence="2">Uncharacterized protein</fullName>
    </submittedName>
</protein>
<gene>
    <name evidence="2" type="ORF">X943_001879</name>
</gene>
<accession>A0AAD9LE00</accession>
<evidence type="ECO:0000313" key="2">
    <source>
        <dbReference type="EMBL" id="KAK1933023.1"/>
    </source>
</evidence>
<comment type="caution">
    <text evidence="2">The sequence shown here is derived from an EMBL/GenBank/DDBJ whole genome shotgun (WGS) entry which is preliminary data.</text>
</comment>
<reference evidence="2" key="1">
    <citation type="journal article" date="2014" name="Nucleic Acids Res.">
        <title>The evolutionary dynamics of variant antigen genes in Babesia reveal a history of genomic innovation underlying host-parasite interaction.</title>
        <authorList>
            <person name="Jackson A.P."/>
            <person name="Otto T.D."/>
            <person name="Darby A."/>
            <person name="Ramaprasad A."/>
            <person name="Xia D."/>
            <person name="Echaide I.E."/>
            <person name="Farber M."/>
            <person name="Gahlot S."/>
            <person name="Gamble J."/>
            <person name="Gupta D."/>
            <person name="Gupta Y."/>
            <person name="Jackson L."/>
            <person name="Malandrin L."/>
            <person name="Malas T.B."/>
            <person name="Moussa E."/>
            <person name="Nair M."/>
            <person name="Reid A.J."/>
            <person name="Sanders M."/>
            <person name="Sharma J."/>
            <person name="Tracey A."/>
            <person name="Quail M.A."/>
            <person name="Weir W."/>
            <person name="Wastling J.M."/>
            <person name="Hall N."/>
            <person name="Willadsen P."/>
            <person name="Lingelbach K."/>
            <person name="Shiels B."/>
            <person name="Tait A."/>
            <person name="Berriman M."/>
            <person name="Allred D.R."/>
            <person name="Pain A."/>
        </authorList>
    </citation>
    <scope>NUCLEOTIDE SEQUENCE</scope>
    <source>
        <strain evidence="2">1802A</strain>
    </source>
</reference>
<organism evidence="2 3">
    <name type="scientific">Babesia divergens</name>
    <dbReference type="NCBI Taxonomy" id="32595"/>
    <lineage>
        <taxon>Eukaryota</taxon>
        <taxon>Sar</taxon>
        <taxon>Alveolata</taxon>
        <taxon>Apicomplexa</taxon>
        <taxon>Aconoidasida</taxon>
        <taxon>Piroplasmida</taxon>
        <taxon>Babesiidae</taxon>
        <taxon>Babesia</taxon>
    </lineage>
</organism>
<sequence length="416" mass="46632">MGDLLIEAGIDELAPESQSDMTLSSHHISMFGKFIRTDYSDVGIYRDADVDRSKTVDYFNVFHDILISLHADFVDLMCAIREWKTTIQRGRDLAHSEIQAWFRAHGFDSPETQLKSVEVDDVLVYLRRLMGPNQPLCKLLNCLGLRTAAMYPRTLADQLAWIYGFSDQLNSDDALCRAMEKTFESTFPGKGTSFLDTFKMLSSQENTLIDLSRALDGIYLNPVHVNVWTVVYFFPQLFERYFDILSGVITELVPNLMELEVFARKLNADLSSSEKAREHLSAAGIDTPSLSGSSVDLADRINNACRKEGALYMSFFIMQGYHLNNLSASTRVNGLRNNNVSPNTYATLSQATKDWVALGKNVPSEIPWRHISVCDDEEKTDTTSTTPDEKKGSSASTGLAFNMIILCAFMSAAIVW</sequence>
<proteinExistence type="predicted"/>
<evidence type="ECO:0000256" key="1">
    <source>
        <dbReference type="SAM" id="MobiDB-lite"/>
    </source>
</evidence>
<dbReference type="EMBL" id="JAHBMH010000073">
    <property type="protein sequence ID" value="KAK1933023.1"/>
    <property type="molecule type" value="Genomic_DNA"/>
</dbReference>
<dbReference type="AlphaFoldDB" id="A0AAD9LE00"/>
<feature type="region of interest" description="Disordered" evidence="1">
    <location>
        <begin position="374"/>
        <end position="395"/>
    </location>
</feature>
<reference evidence="2" key="2">
    <citation type="submission" date="2021-05" db="EMBL/GenBank/DDBJ databases">
        <authorList>
            <person name="Pain A."/>
        </authorList>
    </citation>
    <scope>NUCLEOTIDE SEQUENCE</scope>
    <source>
        <strain evidence="2">1802A</strain>
    </source>
</reference>
<keyword evidence="3" id="KW-1185">Reference proteome</keyword>